<sequence length="133" mass="15040">MAITNIKRVKNNCAFSIYVYNAENPGDTQNRPMPGVEITPGDTYVHDMWIPWCTSAADFYNHRIQIAMAFNPNFCIWQENNIDGDHVRYCTDNKFHFTGNLIPGNSNVGGDRILYIEGTLASGADLRIHLESL</sequence>
<keyword evidence="2" id="KW-1185">Reference proteome</keyword>
<evidence type="ECO:0000313" key="1">
    <source>
        <dbReference type="EMBL" id="GLV55884.1"/>
    </source>
</evidence>
<dbReference type="Proteomes" id="UP001344906">
    <property type="component" value="Unassembled WGS sequence"/>
</dbReference>
<evidence type="ECO:0000313" key="2">
    <source>
        <dbReference type="Proteomes" id="UP001344906"/>
    </source>
</evidence>
<dbReference type="RefSeq" id="WP_338250645.1">
    <property type="nucleotide sequence ID" value="NZ_BSRI01000001.1"/>
</dbReference>
<dbReference type="EMBL" id="BSRI01000001">
    <property type="protein sequence ID" value="GLV55884.1"/>
    <property type="molecule type" value="Genomic_DNA"/>
</dbReference>
<reference evidence="1 2" key="1">
    <citation type="submission" date="2023-02" db="EMBL/GenBank/DDBJ databases">
        <title>Dictyobacter halimunensis sp. nov., a new member of the class Ktedonobacteria from forest soil in a geothermal area.</title>
        <authorList>
            <person name="Rachmania M.K."/>
            <person name="Ningsih F."/>
            <person name="Sakai Y."/>
            <person name="Yabe S."/>
            <person name="Yokota A."/>
            <person name="Sjamsuridzal W."/>
        </authorList>
    </citation>
    <scope>NUCLEOTIDE SEQUENCE [LARGE SCALE GENOMIC DNA]</scope>
    <source>
        <strain evidence="1 2">S3.2.2.5</strain>
    </source>
</reference>
<organism evidence="1 2">
    <name type="scientific">Dictyobacter halimunensis</name>
    <dbReference type="NCBI Taxonomy" id="3026934"/>
    <lineage>
        <taxon>Bacteria</taxon>
        <taxon>Bacillati</taxon>
        <taxon>Chloroflexota</taxon>
        <taxon>Ktedonobacteria</taxon>
        <taxon>Ktedonobacterales</taxon>
        <taxon>Dictyobacteraceae</taxon>
        <taxon>Dictyobacter</taxon>
    </lineage>
</organism>
<proteinExistence type="predicted"/>
<protein>
    <submittedName>
        <fullName evidence="1">Uncharacterized protein</fullName>
    </submittedName>
</protein>
<comment type="caution">
    <text evidence="1">The sequence shown here is derived from an EMBL/GenBank/DDBJ whole genome shotgun (WGS) entry which is preliminary data.</text>
</comment>
<gene>
    <name evidence="1" type="ORF">KDH_27280</name>
</gene>
<accession>A0ABQ6FNN5</accession>
<name>A0ABQ6FNN5_9CHLR</name>